<name>A0ACC2YVX1_9PEZI</name>
<evidence type="ECO:0000313" key="1">
    <source>
        <dbReference type="EMBL" id="KAJ9639339.1"/>
    </source>
</evidence>
<dbReference type="EMBL" id="JAPDRP010000019">
    <property type="protein sequence ID" value="KAJ9639339.1"/>
    <property type="molecule type" value="Genomic_DNA"/>
</dbReference>
<evidence type="ECO:0000313" key="2">
    <source>
        <dbReference type="Proteomes" id="UP001172680"/>
    </source>
</evidence>
<gene>
    <name evidence="1" type="ORF">H2199_006372</name>
</gene>
<keyword evidence="2" id="KW-1185">Reference proteome</keyword>
<reference evidence="1" key="1">
    <citation type="submission" date="2022-10" db="EMBL/GenBank/DDBJ databases">
        <title>Culturing micro-colonial fungi from biological soil crusts in the Mojave desert and describing Neophaeococcomyces mojavensis, and introducing the new genera and species Taxawa tesnikishii.</title>
        <authorList>
            <person name="Kurbessoian T."/>
            <person name="Stajich J.E."/>
        </authorList>
    </citation>
    <scope>NUCLEOTIDE SEQUENCE</scope>
    <source>
        <strain evidence="1">JES_115</strain>
    </source>
</reference>
<organism evidence="1 2">
    <name type="scientific">Coniosporium tulheliwenetii</name>
    <dbReference type="NCBI Taxonomy" id="3383036"/>
    <lineage>
        <taxon>Eukaryota</taxon>
        <taxon>Fungi</taxon>
        <taxon>Dikarya</taxon>
        <taxon>Ascomycota</taxon>
        <taxon>Pezizomycotina</taxon>
        <taxon>Dothideomycetes</taxon>
        <taxon>Dothideomycetes incertae sedis</taxon>
        <taxon>Coniosporium</taxon>
    </lineage>
</organism>
<protein>
    <submittedName>
        <fullName evidence="1">Uncharacterized protein</fullName>
    </submittedName>
</protein>
<accession>A0ACC2YVX1</accession>
<proteinExistence type="predicted"/>
<comment type="caution">
    <text evidence="1">The sequence shown here is derived from an EMBL/GenBank/DDBJ whole genome shotgun (WGS) entry which is preliminary data.</text>
</comment>
<sequence length="148" mass="16495">MNADYDAEDQQQVAASAITAAATPSPSADDEEPYGHSILWPLLAIVAVARASTAEMTRWQGWVVRFAHFVRGYRIHGEQRFRYVVPELVLFLLGLGVLLLWLSPFLLVVQVGRAFWVDFLMPIYAEGEPVEEEGKRFVAGSDGLMAEI</sequence>
<dbReference type="Proteomes" id="UP001172680">
    <property type="component" value="Unassembled WGS sequence"/>
</dbReference>